<sequence>MLLEHQGVSPAVDPTAYVAPTATLCGEVRVGPGCRVLFGAVLTAEGGPVERTDVPEDTTVPIGWVAVGDPAELFPPDRDERIWEVQRELDFPGYVFGLPRAADGESIMPEVSHRYGRALDRHRTDRIL</sequence>
<comment type="caution">
    <text evidence="1">The sequence shown here is derived from an EMBL/GenBank/DDBJ whole genome shotgun (WGS) entry which is preliminary data.</text>
</comment>
<name>A0ABV5PYA1_9ACTN</name>
<reference evidence="1 2" key="1">
    <citation type="submission" date="2024-09" db="EMBL/GenBank/DDBJ databases">
        <authorList>
            <person name="Sun Q."/>
            <person name="Mori K."/>
        </authorList>
    </citation>
    <scope>NUCLEOTIDE SEQUENCE [LARGE SCALE GENOMIC DNA]</scope>
    <source>
        <strain evidence="1 2">JCM 3323</strain>
    </source>
</reference>
<keyword evidence="2" id="KW-1185">Reference proteome</keyword>
<dbReference type="EMBL" id="JBHMCE010000004">
    <property type="protein sequence ID" value="MFB9528054.1"/>
    <property type="molecule type" value="Genomic_DNA"/>
</dbReference>
<organism evidence="1 2">
    <name type="scientific">Nonomuraea roseola</name>
    <dbReference type="NCBI Taxonomy" id="46179"/>
    <lineage>
        <taxon>Bacteria</taxon>
        <taxon>Bacillati</taxon>
        <taxon>Actinomycetota</taxon>
        <taxon>Actinomycetes</taxon>
        <taxon>Streptosporangiales</taxon>
        <taxon>Streptosporangiaceae</taxon>
        <taxon>Nonomuraea</taxon>
    </lineage>
</organism>
<dbReference type="SUPFAM" id="SSF51161">
    <property type="entry name" value="Trimeric LpxA-like enzymes"/>
    <property type="match status" value="1"/>
</dbReference>
<accession>A0ABV5PYA1</accession>
<dbReference type="Proteomes" id="UP001589646">
    <property type="component" value="Unassembled WGS sequence"/>
</dbReference>
<dbReference type="RefSeq" id="WP_346126584.1">
    <property type="nucleotide sequence ID" value="NZ_BAAAXC010000015.1"/>
</dbReference>
<dbReference type="InterPro" id="IPR011004">
    <property type="entry name" value="Trimer_LpxA-like_sf"/>
</dbReference>
<protein>
    <submittedName>
        <fullName evidence="1">Uncharacterized protein</fullName>
    </submittedName>
</protein>
<gene>
    <name evidence="1" type="ORF">ACFFRN_15665</name>
</gene>
<dbReference type="Gene3D" id="2.160.10.10">
    <property type="entry name" value="Hexapeptide repeat proteins"/>
    <property type="match status" value="1"/>
</dbReference>
<evidence type="ECO:0000313" key="2">
    <source>
        <dbReference type="Proteomes" id="UP001589646"/>
    </source>
</evidence>
<proteinExistence type="predicted"/>
<evidence type="ECO:0000313" key="1">
    <source>
        <dbReference type="EMBL" id="MFB9528054.1"/>
    </source>
</evidence>